<sequence length="82" mass="9758">MNYNTSKTLQEQPHILGIIRNELEKQEKYQELKQIGISFEDFTIIRAGKYIQKAKSGFNLYCIFLYDDSIEFDFNEDNIELI</sequence>
<gene>
    <name evidence="1" type="ORF">MNB_SM-6-1115</name>
</gene>
<reference evidence="1" key="1">
    <citation type="submission" date="2016-10" db="EMBL/GenBank/DDBJ databases">
        <authorList>
            <person name="de Groot N.N."/>
        </authorList>
    </citation>
    <scope>NUCLEOTIDE SEQUENCE</scope>
</reference>
<name>A0A1W1BKC3_9ZZZZ</name>
<protein>
    <submittedName>
        <fullName evidence="1">Uncharacterized protein</fullName>
    </submittedName>
</protein>
<accession>A0A1W1BKC3</accession>
<proteinExistence type="predicted"/>
<dbReference type="EMBL" id="FPHK01000009">
    <property type="protein sequence ID" value="SFV54004.1"/>
    <property type="molecule type" value="Genomic_DNA"/>
</dbReference>
<organism evidence="1">
    <name type="scientific">hydrothermal vent metagenome</name>
    <dbReference type="NCBI Taxonomy" id="652676"/>
    <lineage>
        <taxon>unclassified sequences</taxon>
        <taxon>metagenomes</taxon>
        <taxon>ecological metagenomes</taxon>
    </lineage>
</organism>
<evidence type="ECO:0000313" key="1">
    <source>
        <dbReference type="EMBL" id="SFV54004.1"/>
    </source>
</evidence>
<dbReference type="AlphaFoldDB" id="A0A1W1BKC3"/>